<organism evidence="1">
    <name type="scientific">Cyprideis torosa</name>
    <dbReference type="NCBI Taxonomy" id="163714"/>
    <lineage>
        <taxon>Eukaryota</taxon>
        <taxon>Metazoa</taxon>
        <taxon>Ecdysozoa</taxon>
        <taxon>Arthropoda</taxon>
        <taxon>Crustacea</taxon>
        <taxon>Oligostraca</taxon>
        <taxon>Ostracoda</taxon>
        <taxon>Podocopa</taxon>
        <taxon>Podocopida</taxon>
        <taxon>Cytherocopina</taxon>
        <taxon>Cytheroidea</taxon>
        <taxon>Cytherideidae</taxon>
        <taxon>Cyprideis</taxon>
    </lineage>
</organism>
<protein>
    <submittedName>
        <fullName evidence="1">Uncharacterized protein</fullName>
    </submittedName>
</protein>
<reference evidence="1" key="1">
    <citation type="submission" date="2020-11" db="EMBL/GenBank/DDBJ databases">
        <authorList>
            <person name="Tran Van P."/>
        </authorList>
    </citation>
    <scope>NUCLEOTIDE SEQUENCE</scope>
</reference>
<dbReference type="AlphaFoldDB" id="A0A7R8WE56"/>
<evidence type="ECO:0000313" key="1">
    <source>
        <dbReference type="EMBL" id="CAD7227115.1"/>
    </source>
</evidence>
<dbReference type="EMBL" id="OB661038">
    <property type="protein sequence ID" value="CAD7227115.1"/>
    <property type="molecule type" value="Genomic_DNA"/>
</dbReference>
<sequence>MARLCRRWSLMGRLSPAKVLLFVVLCLILSTASEEIVRLPHPDGTEIVHSLPLQTRFIEKRSYSIVDSSRISTFLISILLIVYGSFRSMNMEQEAKERAAKDPTAAPLLDSSGAATDGQSKEKVHELMKKEVH</sequence>
<proteinExistence type="predicted"/>
<dbReference type="OrthoDB" id="29661at2759"/>
<gene>
    <name evidence="1" type="ORF">CTOB1V02_LOCUS5024</name>
</gene>
<accession>A0A7R8WE56</accession>
<name>A0A7R8WE56_9CRUS</name>